<dbReference type="SUPFAM" id="SSF57850">
    <property type="entry name" value="RING/U-box"/>
    <property type="match status" value="1"/>
</dbReference>
<dbReference type="InterPro" id="IPR013083">
    <property type="entry name" value="Znf_RING/FYVE/PHD"/>
</dbReference>
<gene>
    <name evidence="5" type="ORF">BCR36DRAFT_582658</name>
</gene>
<name>A0A1Y1VDN5_9FUNG</name>
<dbReference type="Pfam" id="PF17123">
    <property type="entry name" value="zf-RING_11"/>
    <property type="match status" value="1"/>
</dbReference>
<dbReference type="GO" id="GO:0005634">
    <property type="term" value="C:nucleus"/>
    <property type="evidence" value="ECO:0007669"/>
    <property type="project" value="TreeGrafter"/>
</dbReference>
<dbReference type="InterPro" id="IPR051834">
    <property type="entry name" value="RING_finger_E3_ligase"/>
</dbReference>
<evidence type="ECO:0000313" key="6">
    <source>
        <dbReference type="Proteomes" id="UP000193719"/>
    </source>
</evidence>
<dbReference type="GO" id="GO:0061630">
    <property type="term" value="F:ubiquitin protein ligase activity"/>
    <property type="evidence" value="ECO:0007669"/>
    <property type="project" value="TreeGrafter"/>
</dbReference>
<dbReference type="Gene3D" id="3.30.40.10">
    <property type="entry name" value="Zinc/RING finger domain, C3HC4 (zinc finger)"/>
    <property type="match status" value="1"/>
</dbReference>
<keyword evidence="3" id="KW-0862">Zinc</keyword>
<evidence type="ECO:0000259" key="4">
    <source>
        <dbReference type="Pfam" id="PF17123"/>
    </source>
</evidence>
<feature type="domain" description="RING-type" evidence="4">
    <location>
        <begin position="61"/>
        <end position="85"/>
    </location>
</feature>
<organism evidence="5 6">
    <name type="scientific">Piromyces finnis</name>
    <dbReference type="NCBI Taxonomy" id="1754191"/>
    <lineage>
        <taxon>Eukaryota</taxon>
        <taxon>Fungi</taxon>
        <taxon>Fungi incertae sedis</taxon>
        <taxon>Chytridiomycota</taxon>
        <taxon>Chytridiomycota incertae sedis</taxon>
        <taxon>Neocallimastigomycetes</taxon>
        <taxon>Neocallimastigales</taxon>
        <taxon>Neocallimastigaceae</taxon>
        <taxon>Piromyces</taxon>
    </lineage>
</organism>
<evidence type="ECO:0000256" key="2">
    <source>
        <dbReference type="ARBA" id="ARBA00022771"/>
    </source>
</evidence>
<accession>A0A1Y1VDN5</accession>
<evidence type="ECO:0000313" key="5">
    <source>
        <dbReference type="EMBL" id="ORX52163.1"/>
    </source>
</evidence>
<keyword evidence="6" id="KW-1185">Reference proteome</keyword>
<dbReference type="GO" id="GO:0008270">
    <property type="term" value="F:zinc ion binding"/>
    <property type="evidence" value="ECO:0007669"/>
    <property type="project" value="UniProtKB-KW"/>
</dbReference>
<dbReference type="PANTHER" id="PTHR45931:SF3">
    <property type="entry name" value="RING ZINC FINGER-CONTAINING PROTEIN"/>
    <property type="match status" value="1"/>
</dbReference>
<evidence type="ECO:0000256" key="1">
    <source>
        <dbReference type="ARBA" id="ARBA00022723"/>
    </source>
</evidence>
<protein>
    <recommendedName>
        <fullName evidence="4">RING-type domain-containing protein</fullName>
    </recommendedName>
</protein>
<reference evidence="5 6" key="2">
    <citation type="submission" date="2016-08" db="EMBL/GenBank/DDBJ databases">
        <title>Pervasive Adenine N6-methylation of Active Genes in Fungi.</title>
        <authorList>
            <consortium name="DOE Joint Genome Institute"/>
            <person name="Mondo S.J."/>
            <person name="Dannebaum R.O."/>
            <person name="Kuo R.C."/>
            <person name="Labutti K."/>
            <person name="Haridas S."/>
            <person name="Kuo A."/>
            <person name="Salamov A."/>
            <person name="Ahrendt S.R."/>
            <person name="Lipzen A."/>
            <person name="Sullivan W."/>
            <person name="Andreopoulos W.B."/>
            <person name="Clum A."/>
            <person name="Lindquist E."/>
            <person name="Daum C."/>
            <person name="Ramamoorthy G.K."/>
            <person name="Gryganskyi A."/>
            <person name="Culley D."/>
            <person name="Magnuson J.K."/>
            <person name="James T.Y."/>
            <person name="O'Malley M.A."/>
            <person name="Stajich J.E."/>
            <person name="Spatafora J.W."/>
            <person name="Visel A."/>
            <person name="Grigoriev I.V."/>
        </authorList>
    </citation>
    <scope>NUCLEOTIDE SEQUENCE [LARGE SCALE GENOMIC DNA]</scope>
    <source>
        <strain evidence="6">finn</strain>
    </source>
</reference>
<evidence type="ECO:0000256" key="3">
    <source>
        <dbReference type="ARBA" id="ARBA00022833"/>
    </source>
</evidence>
<keyword evidence="1" id="KW-0479">Metal-binding</keyword>
<dbReference type="OrthoDB" id="8062037at2759"/>
<proteinExistence type="predicted"/>
<dbReference type="GO" id="GO:0006511">
    <property type="term" value="P:ubiquitin-dependent protein catabolic process"/>
    <property type="evidence" value="ECO:0007669"/>
    <property type="project" value="TreeGrafter"/>
</dbReference>
<dbReference type="AlphaFoldDB" id="A0A1Y1VDN5"/>
<dbReference type="Proteomes" id="UP000193719">
    <property type="component" value="Unassembled WGS sequence"/>
</dbReference>
<dbReference type="PANTHER" id="PTHR45931">
    <property type="entry name" value="SI:CH211-59O9.10"/>
    <property type="match status" value="1"/>
</dbReference>
<comment type="caution">
    <text evidence="5">The sequence shown here is derived from an EMBL/GenBank/DDBJ whole genome shotgun (WGS) entry which is preliminary data.</text>
</comment>
<reference evidence="5 6" key="1">
    <citation type="submission" date="2016-08" db="EMBL/GenBank/DDBJ databases">
        <title>Genomes of anaerobic fungi encode conserved fungal cellulosomes for biomass hydrolysis.</title>
        <authorList>
            <consortium name="DOE Joint Genome Institute"/>
            <person name="Haitjema C.H."/>
            <person name="Gilmore S.P."/>
            <person name="Henske J.K."/>
            <person name="Solomon K.V."/>
            <person name="De Groot R."/>
            <person name="Kuo A."/>
            <person name="Mondo S.J."/>
            <person name="Salamov A.A."/>
            <person name="Labutti K."/>
            <person name="Zhao Z."/>
            <person name="Chiniquy J."/>
            <person name="Barry K."/>
            <person name="Brewer H.M."/>
            <person name="Purvine S.O."/>
            <person name="Wright A.T."/>
            <person name="Boxma B."/>
            <person name="Van Alen T."/>
            <person name="Hackstein J.H."/>
            <person name="Baker S.E."/>
            <person name="Grigoriev I.V."/>
            <person name="O'Malley M.A."/>
        </authorList>
    </citation>
    <scope>NUCLEOTIDE SEQUENCE [LARGE SCALE GENOMIC DNA]</scope>
    <source>
        <strain evidence="6">finn</strain>
    </source>
</reference>
<keyword evidence="2" id="KW-0863">Zinc-finger</keyword>
<dbReference type="EMBL" id="MCFH01000016">
    <property type="protein sequence ID" value="ORX52163.1"/>
    <property type="molecule type" value="Genomic_DNA"/>
</dbReference>
<dbReference type="InterPro" id="IPR001841">
    <property type="entry name" value="Znf_RING"/>
</dbReference>
<sequence length="88" mass="10123">MDHINNENDDISEHNENHSQFIYGEDKKGLTFIKSSFSSSHSDVNSHFSFNPETSSSAEICAICIDQYELNDELRKLPCGHEFHKEVF</sequence>